<sequence length="378" mass="42849">MSPSTFVLLPQATTLPVWNRHQSLSHLTRMRPISNILTCRHESCGGVSALLDIDPTSAGPWDTWEAIARARMHAVNVSHQQTPVFVGQSCLRLMGIRGWSQNPPITIFRGSRRSTSKLPSCVVASMTVPATSVSCSPFPPLSSERSTIDGLTTEHPYDVLVRCALHEDPLEAFVLGCMALNAWSQFSMFHQDACRQHAEEVRVDLLRRLDKAGRVKGYRRARSILRAIDPGCANPAEAALLWLVRCICPFDAATQVHIGVRGYHYYVDILIEDLRIIIEFDGIAKLGETRGELERAKRDWVVREQNLRDAGWQVVRVNWTDYNDWEGLRIRLIRTLGPMKPAPENRSLWKLPSKRCDGPSRRFYSRTTRIGYEHSDRL</sequence>
<organism evidence="1 2">
    <name type="scientific">Schaalia odontolytica</name>
    <dbReference type="NCBI Taxonomy" id="1660"/>
    <lineage>
        <taxon>Bacteria</taxon>
        <taxon>Bacillati</taxon>
        <taxon>Actinomycetota</taxon>
        <taxon>Actinomycetes</taxon>
        <taxon>Actinomycetales</taxon>
        <taxon>Actinomycetaceae</taxon>
        <taxon>Schaalia</taxon>
    </lineage>
</organism>
<dbReference type="Gene3D" id="3.40.960.10">
    <property type="entry name" value="VSR Endonuclease"/>
    <property type="match status" value="1"/>
</dbReference>
<evidence type="ECO:0000313" key="1">
    <source>
        <dbReference type="EMBL" id="SPT54658.1"/>
    </source>
</evidence>
<dbReference type="AlphaFoldDB" id="A0A2X0UC05"/>
<evidence type="ECO:0000313" key="2">
    <source>
        <dbReference type="Proteomes" id="UP000250192"/>
    </source>
</evidence>
<proteinExistence type="predicted"/>
<name>A0A2X0UC05_9ACTO</name>
<protein>
    <recommendedName>
        <fullName evidence="3">DUF559 domain-containing protein</fullName>
    </recommendedName>
</protein>
<keyword evidence="2" id="KW-1185">Reference proteome</keyword>
<accession>A0A2X0UC05</accession>
<dbReference type="EMBL" id="UAPR01000001">
    <property type="protein sequence ID" value="SPT54658.1"/>
    <property type="molecule type" value="Genomic_DNA"/>
</dbReference>
<reference evidence="1 2" key="1">
    <citation type="submission" date="2018-06" db="EMBL/GenBank/DDBJ databases">
        <authorList>
            <consortium name="Pathogen Informatics"/>
            <person name="Doyle S."/>
        </authorList>
    </citation>
    <scope>NUCLEOTIDE SEQUENCE [LARGE SCALE GENOMIC DNA]</scope>
    <source>
        <strain evidence="1 2">NCTC9935</strain>
    </source>
</reference>
<dbReference type="Proteomes" id="UP000250192">
    <property type="component" value="Unassembled WGS sequence"/>
</dbReference>
<evidence type="ECO:0008006" key="3">
    <source>
        <dbReference type="Google" id="ProtNLM"/>
    </source>
</evidence>
<gene>
    <name evidence="1" type="ORF">NCTC9935_00199</name>
</gene>